<evidence type="ECO:0000259" key="11">
    <source>
        <dbReference type="Pfam" id="PF02463"/>
    </source>
</evidence>
<keyword evidence="5 9" id="KW-0227">DNA damage</keyword>
<dbReference type="NCBIfam" id="TIGR00634">
    <property type="entry name" value="recN"/>
    <property type="match status" value="1"/>
</dbReference>
<accession>A0ABV2ACY4</accession>
<keyword evidence="7 9" id="KW-0234">DNA repair</keyword>
<proteinExistence type="inferred from homology"/>
<keyword evidence="10" id="KW-0175">Coiled coil</keyword>
<feature type="coiled-coil region" evidence="10">
    <location>
        <begin position="265"/>
        <end position="296"/>
    </location>
</feature>
<dbReference type="Gene3D" id="3.40.50.300">
    <property type="entry name" value="P-loop containing nucleotide triphosphate hydrolases"/>
    <property type="match status" value="2"/>
</dbReference>
<keyword evidence="6" id="KW-0067">ATP-binding</keyword>
<evidence type="ECO:0000256" key="4">
    <source>
        <dbReference type="ARBA" id="ARBA00022741"/>
    </source>
</evidence>
<feature type="domain" description="RecF/RecN/SMC N-terminal" evidence="11">
    <location>
        <begin position="2"/>
        <end position="514"/>
    </location>
</feature>
<evidence type="ECO:0000313" key="13">
    <source>
        <dbReference type="Proteomes" id="UP001465331"/>
    </source>
</evidence>
<evidence type="ECO:0000256" key="7">
    <source>
        <dbReference type="ARBA" id="ARBA00023204"/>
    </source>
</evidence>
<evidence type="ECO:0000256" key="6">
    <source>
        <dbReference type="ARBA" id="ARBA00022840"/>
    </source>
</evidence>
<comment type="caution">
    <text evidence="12">The sequence shown here is derived from an EMBL/GenBank/DDBJ whole genome shotgun (WGS) entry which is preliminary data.</text>
</comment>
<comment type="similarity">
    <text evidence="2 9">Belongs to the RecN family.</text>
</comment>
<name>A0ABV2ACY4_9GAMM</name>
<reference evidence="12 13" key="1">
    <citation type="submission" date="2024-06" db="EMBL/GenBank/DDBJ databases">
        <authorList>
            <person name="Li Z."/>
            <person name="Jiang Y."/>
        </authorList>
    </citation>
    <scope>NUCLEOTIDE SEQUENCE [LARGE SCALE GENOMIC DNA]</scope>
    <source>
        <strain evidence="12 13">HSW-8</strain>
    </source>
</reference>
<dbReference type="PIRSF" id="PIRSF003128">
    <property type="entry name" value="RecN"/>
    <property type="match status" value="1"/>
</dbReference>
<keyword evidence="4" id="KW-0547">Nucleotide-binding</keyword>
<evidence type="ECO:0000256" key="8">
    <source>
        <dbReference type="ARBA" id="ARBA00033408"/>
    </source>
</evidence>
<dbReference type="CDD" id="cd03241">
    <property type="entry name" value="ABC_RecN"/>
    <property type="match status" value="2"/>
</dbReference>
<evidence type="ECO:0000256" key="1">
    <source>
        <dbReference type="ARBA" id="ARBA00003618"/>
    </source>
</evidence>
<evidence type="ECO:0000256" key="10">
    <source>
        <dbReference type="SAM" id="Coils"/>
    </source>
</evidence>
<evidence type="ECO:0000256" key="2">
    <source>
        <dbReference type="ARBA" id="ARBA00009441"/>
    </source>
</evidence>
<dbReference type="EMBL" id="JBEPIJ010000021">
    <property type="protein sequence ID" value="MES0875100.1"/>
    <property type="molecule type" value="Genomic_DNA"/>
</dbReference>
<dbReference type="Proteomes" id="UP001465331">
    <property type="component" value="Unassembled WGS sequence"/>
</dbReference>
<dbReference type="SUPFAM" id="SSF52540">
    <property type="entry name" value="P-loop containing nucleoside triphosphate hydrolases"/>
    <property type="match status" value="2"/>
</dbReference>
<evidence type="ECO:0000256" key="5">
    <source>
        <dbReference type="ARBA" id="ARBA00022763"/>
    </source>
</evidence>
<dbReference type="NCBIfam" id="NF008121">
    <property type="entry name" value="PRK10869.1"/>
    <property type="match status" value="1"/>
</dbReference>
<evidence type="ECO:0000313" key="12">
    <source>
        <dbReference type="EMBL" id="MES0875100.1"/>
    </source>
</evidence>
<comment type="function">
    <text evidence="1 9">May be involved in recombinational repair of damaged DNA.</text>
</comment>
<dbReference type="RefSeq" id="WP_352890475.1">
    <property type="nucleotide sequence ID" value="NZ_JBEPIJ010000021.1"/>
</dbReference>
<dbReference type="PANTHER" id="PTHR11059:SF0">
    <property type="entry name" value="DNA REPAIR PROTEIN RECN"/>
    <property type="match status" value="1"/>
</dbReference>
<evidence type="ECO:0000256" key="9">
    <source>
        <dbReference type="PIRNR" id="PIRNR003128"/>
    </source>
</evidence>
<evidence type="ECO:0000256" key="3">
    <source>
        <dbReference type="ARBA" id="ARBA00021315"/>
    </source>
</evidence>
<keyword evidence="13" id="KW-1185">Reference proteome</keyword>
<sequence length="558" mass="59660">MLRALTISNLAVIESVNLEWNGGFSVLTGETGAGKSILIDALGLVAGTRADAGLIRAGAERAEVTAQFELEPGSVAAAWLREQALEDADDPEALVIRRVLQTGGRGRAFINGRAVTTAQLRELGECLIEIFGQSESQTLLRGEVQRRLLDDFAGHSQLVEATAAAAAHVAALDREIEALRNAASDDPAQVEFLRFQVHELEALRLGDGELDALDVEQRRLAGAGRLLQEGGGIQERLYGADESLYDQLAQARGRIDALVALEPALASARDALDGAMAQVQDAAEALRQALEKLDLDPDRLAAVEARLRAIHDLARKHRLRPAQLPEHLRALRARLDALEHGSERLDALLRERGAALDAYRRAAASLSASRQSAARSFGKAVEAIVHTLGMPHAQFAVVVDFDAQGAVSAQGGDSVRFDFSANAGQPPRPLAKVASGGELSRVSLAIQVAALQRAGAPTMIFDEVDAGISGAVAEIVGQRLRALGGERQVLCVTHLAQVAAQGHHHYGIRKQTRGGRTFTIVEPLEREQRVRELARMQGGVEISTAALEHAEDLLRRAG</sequence>
<protein>
    <recommendedName>
        <fullName evidence="3 9">DNA repair protein RecN</fullName>
    </recommendedName>
    <alternativeName>
        <fullName evidence="8 9">Recombination protein N</fullName>
    </alternativeName>
</protein>
<dbReference type="InterPro" id="IPR027417">
    <property type="entry name" value="P-loop_NTPase"/>
</dbReference>
<dbReference type="Pfam" id="PF02463">
    <property type="entry name" value="SMC_N"/>
    <property type="match status" value="1"/>
</dbReference>
<dbReference type="InterPro" id="IPR004604">
    <property type="entry name" value="DNA_recomb/repair_RecN"/>
</dbReference>
<dbReference type="InterPro" id="IPR003395">
    <property type="entry name" value="RecF/RecN/SMC_N"/>
</dbReference>
<organism evidence="12 13">
    <name type="scientific">Sinimarinibacterium thermocellulolyticum</name>
    <dbReference type="NCBI Taxonomy" id="3170016"/>
    <lineage>
        <taxon>Bacteria</taxon>
        <taxon>Pseudomonadati</taxon>
        <taxon>Pseudomonadota</taxon>
        <taxon>Gammaproteobacteria</taxon>
        <taxon>Nevskiales</taxon>
        <taxon>Nevskiaceae</taxon>
        <taxon>Sinimarinibacterium</taxon>
    </lineage>
</organism>
<dbReference type="PANTHER" id="PTHR11059">
    <property type="entry name" value="DNA REPAIR PROTEIN RECN"/>
    <property type="match status" value="1"/>
</dbReference>
<gene>
    <name evidence="12" type="primary">recN</name>
    <name evidence="12" type="ORF">ABSH63_13945</name>
</gene>